<sequence>MCEYNDPAGTCSAEAPSPALKYPGRNALFSDNPQELKWRPEILQLLRRGELNNIPHSLEGVEIGIRVSEVDGPVAEIAENDTSRSNHSFTTKFFLKNIPYGLDEDSLAAKFGEYHIPMESPITTE</sequence>
<dbReference type="EMBL" id="JACAZI010000001">
    <property type="protein sequence ID" value="KAF7371824.1"/>
    <property type="molecule type" value="Genomic_DNA"/>
</dbReference>
<gene>
    <name evidence="1" type="ORF">MVEN_00039100</name>
</gene>
<dbReference type="Proteomes" id="UP000620124">
    <property type="component" value="Unassembled WGS sequence"/>
</dbReference>
<evidence type="ECO:0000313" key="1">
    <source>
        <dbReference type="EMBL" id="KAF7371824.1"/>
    </source>
</evidence>
<dbReference type="AlphaFoldDB" id="A0A8H6Z749"/>
<proteinExistence type="predicted"/>
<organism evidence="1 2">
    <name type="scientific">Mycena venus</name>
    <dbReference type="NCBI Taxonomy" id="2733690"/>
    <lineage>
        <taxon>Eukaryota</taxon>
        <taxon>Fungi</taxon>
        <taxon>Dikarya</taxon>
        <taxon>Basidiomycota</taxon>
        <taxon>Agaricomycotina</taxon>
        <taxon>Agaricomycetes</taxon>
        <taxon>Agaricomycetidae</taxon>
        <taxon>Agaricales</taxon>
        <taxon>Marasmiineae</taxon>
        <taxon>Mycenaceae</taxon>
        <taxon>Mycena</taxon>
    </lineage>
</organism>
<protein>
    <submittedName>
        <fullName evidence="1">Uncharacterized protein</fullName>
    </submittedName>
</protein>
<comment type="caution">
    <text evidence="1">The sequence shown here is derived from an EMBL/GenBank/DDBJ whole genome shotgun (WGS) entry which is preliminary data.</text>
</comment>
<evidence type="ECO:0000313" key="2">
    <source>
        <dbReference type="Proteomes" id="UP000620124"/>
    </source>
</evidence>
<reference evidence="1" key="1">
    <citation type="submission" date="2020-05" db="EMBL/GenBank/DDBJ databases">
        <title>Mycena genomes resolve the evolution of fungal bioluminescence.</title>
        <authorList>
            <person name="Tsai I.J."/>
        </authorList>
    </citation>
    <scope>NUCLEOTIDE SEQUENCE</scope>
    <source>
        <strain evidence="1">CCC161011</strain>
    </source>
</reference>
<keyword evidence="2" id="KW-1185">Reference proteome</keyword>
<name>A0A8H6Z749_9AGAR</name>
<accession>A0A8H6Z749</accession>